<dbReference type="AlphaFoldDB" id="A0A423H183"/>
<comment type="caution">
    <text evidence="1">The sequence shown here is derived from an EMBL/GenBank/DDBJ whole genome shotgun (WGS) entry which is preliminary data.</text>
</comment>
<evidence type="ECO:0000313" key="2">
    <source>
        <dbReference type="Proteomes" id="UP000284684"/>
    </source>
</evidence>
<organism evidence="1 2">
    <name type="scientific">Pseudomonas brassicacearum</name>
    <dbReference type="NCBI Taxonomy" id="930166"/>
    <lineage>
        <taxon>Bacteria</taxon>
        <taxon>Pseudomonadati</taxon>
        <taxon>Pseudomonadota</taxon>
        <taxon>Gammaproteobacteria</taxon>
        <taxon>Pseudomonadales</taxon>
        <taxon>Pseudomonadaceae</taxon>
        <taxon>Pseudomonas</taxon>
    </lineage>
</organism>
<accession>A0A423H183</accession>
<reference evidence="1 2" key="1">
    <citation type="submission" date="2016-10" db="EMBL/GenBank/DDBJ databases">
        <title>Comparative genome analysis of multiple Pseudomonas spp. focuses on biocontrol and plant growth promoting traits.</title>
        <authorList>
            <person name="Tao X.-Y."/>
            <person name="Taylor C.G."/>
        </authorList>
    </citation>
    <scope>NUCLEOTIDE SEQUENCE [LARGE SCALE GENOMIC DNA]</scope>
    <source>
        <strain evidence="1 2">37D10</strain>
    </source>
</reference>
<dbReference type="Proteomes" id="UP000284684">
    <property type="component" value="Unassembled WGS sequence"/>
</dbReference>
<dbReference type="EMBL" id="MOBI01000002">
    <property type="protein sequence ID" value="RON05434.1"/>
    <property type="molecule type" value="Genomic_DNA"/>
</dbReference>
<proteinExistence type="predicted"/>
<sequence length="59" mass="6686">MLRFMGGSALTFKEIQALWAIRNTNAANDIALLEHDARLAFISGTKTTTRRRKLRRPGQ</sequence>
<name>A0A423H183_9PSED</name>
<protein>
    <submittedName>
        <fullName evidence="1">Uncharacterized protein</fullName>
    </submittedName>
</protein>
<evidence type="ECO:0000313" key="1">
    <source>
        <dbReference type="EMBL" id="RON05434.1"/>
    </source>
</evidence>
<gene>
    <name evidence="1" type="ORF">BK658_01475</name>
</gene>